<evidence type="ECO:0000313" key="3">
    <source>
        <dbReference type="EMBL" id="VAW36020.1"/>
    </source>
</evidence>
<dbReference type="GO" id="GO:0000160">
    <property type="term" value="P:phosphorelay signal transduction system"/>
    <property type="evidence" value="ECO:0007669"/>
    <property type="project" value="InterPro"/>
</dbReference>
<keyword evidence="1" id="KW-0597">Phosphoprotein</keyword>
<dbReference type="InterPro" id="IPR050595">
    <property type="entry name" value="Bact_response_regulator"/>
</dbReference>
<dbReference type="SMART" id="SM00448">
    <property type="entry name" value="REC"/>
    <property type="match status" value="1"/>
</dbReference>
<dbReference type="SUPFAM" id="SSF52172">
    <property type="entry name" value="CheY-like"/>
    <property type="match status" value="1"/>
</dbReference>
<name>A0A3B0V558_9ZZZZ</name>
<dbReference type="AlphaFoldDB" id="A0A3B0V558"/>
<reference evidence="3" key="1">
    <citation type="submission" date="2018-06" db="EMBL/GenBank/DDBJ databases">
        <authorList>
            <person name="Zhirakovskaya E."/>
        </authorList>
    </citation>
    <scope>NUCLEOTIDE SEQUENCE</scope>
</reference>
<protein>
    <recommendedName>
        <fullName evidence="2">Response regulatory domain-containing protein</fullName>
    </recommendedName>
</protein>
<accession>A0A3B0V558</accession>
<dbReference type="PROSITE" id="PS50110">
    <property type="entry name" value="RESPONSE_REGULATORY"/>
    <property type="match status" value="1"/>
</dbReference>
<dbReference type="InterPro" id="IPR001789">
    <property type="entry name" value="Sig_transdc_resp-reg_receiver"/>
</dbReference>
<evidence type="ECO:0000259" key="2">
    <source>
        <dbReference type="PROSITE" id="PS50110"/>
    </source>
</evidence>
<organism evidence="3">
    <name type="scientific">hydrothermal vent metagenome</name>
    <dbReference type="NCBI Taxonomy" id="652676"/>
    <lineage>
        <taxon>unclassified sequences</taxon>
        <taxon>metagenomes</taxon>
        <taxon>ecological metagenomes</taxon>
    </lineage>
</organism>
<gene>
    <name evidence="3" type="ORF">MNBD_CHLOROFLEXI01-2483</name>
</gene>
<dbReference type="PANTHER" id="PTHR44591">
    <property type="entry name" value="STRESS RESPONSE REGULATOR PROTEIN 1"/>
    <property type="match status" value="1"/>
</dbReference>
<dbReference type="Gene3D" id="3.40.50.2300">
    <property type="match status" value="1"/>
</dbReference>
<proteinExistence type="predicted"/>
<dbReference type="EMBL" id="UOEU01000609">
    <property type="protein sequence ID" value="VAW36020.1"/>
    <property type="molecule type" value="Genomic_DNA"/>
</dbReference>
<dbReference type="Pfam" id="PF00072">
    <property type="entry name" value="Response_reg"/>
    <property type="match status" value="1"/>
</dbReference>
<feature type="domain" description="Response regulatory" evidence="2">
    <location>
        <begin position="3"/>
        <end position="119"/>
    </location>
</feature>
<dbReference type="InterPro" id="IPR011006">
    <property type="entry name" value="CheY-like_superfamily"/>
</dbReference>
<dbReference type="PANTHER" id="PTHR44591:SF23">
    <property type="entry name" value="CHEY SUBFAMILY"/>
    <property type="match status" value="1"/>
</dbReference>
<evidence type="ECO:0000256" key="1">
    <source>
        <dbReference type="ARBA" id="ARBA00022553"/>
    </source>
</evidence>
<sequence>MQTILQIEDNHANRLLVERVLEPHNYRLLHAGDGETGFALAVETKPDLILLDMGLPDVDGQTIVTLLKQIPDMKDIPIVAITAWPADKALEMAQQYGCDGCITKPIDVKSFPHLIAAYLNQSEQA</sequence>